<keyword evidence="2 3" id="KW-0378">Hydrolase</keyword>
<dbReference type="STRING" id="570947.SAMN05421687_101189"/>
<dbReference type="GO" id="GO:0006753">
    <property type="term" value="P:nucleoside phosphate metabolic process"/>
    <property type="evidence" value="ECO:0007669"/>
    <property type="project" value="TreeGrafter"/>
</dbReference>
<evidence type="ECO:0000313" key="5">
    <source>
        <dbReference type="EMBL" id="SIS37012.1"/>
    </source>
</evidence>
<feature type="domain" description="Nudix hydrolase" evidence="4">
    <location>
        <begin position="41"/>
        <end position="172"/>
    </location>
</feature>
<accession>A0A1N7IIY0</accession>
<gene>
    <name evidence="5" type="ORF">SAMN05421687_101189</name>
</gene>
<dbReference type="AlphaFoldDB" id="A0A1N7IIY0"/>
<dbReference type="RefSeq" id="WP_076556462.1">
    <property type="nucleotide sequence ID" value="NZ_FTOC01000001.1"/>
</dbReference>
<dbReference type="CDD" id="cd03424">
    <property type="entry name" value="NUDIX_ADPRase_Nudt5_UGPPase_Nudt14"/>
    <property type="match status" value="1"/>
</dbReference>
<evidence type="ECO:0000256" key="1">
    <source>
        <dbReference type="ARBA" id="ARBA00001946"/>
    </source>
</evidence>
<sequence>MNNEFEEKTVSTEEIYKGKIIDLRIDTVRLPDGNQSKRELVSHPGAVAILAVTEDDKLVMVEQYRKPLEKTLIEIPAGKLEKGENPETTAIRELEEETGYSTDSMELINSFYTSPGFADEIVYLYKAGSLKKLENSLEGDEDEFVSLKEITIEEALEMEHSGYIHDAKTSYALLYAKHFLFKD</sequence>
<dbReference type="Proteomes" id="UP000187608">
    <property type="component" value="Unassembled WGS sequence"/>
</dbReference>
<dbReference type="GO" id="GO:0005829">
    <property type="term" value="C:cytosol"/>
    <property type="evidence" value="ECO:0007669"/>
    <property type="project" value="TreeGrafter"/>
</dbReference>
<dbReference type="OrthoDB" id="9806150at2"/>
<dbReference type="PANTHER" id="PTHR11839:SF18">
    <property type="entry name" value="NUDIX HYDROLASE DOMAIN-CONTAINING PROTEIN"/>
    <property type="match status" value="1"/>
</dbReference>
<name>A0A1N7IIY0_9BACI</name>
<dbReference type="PANTHER" id="PTHR11839">
    <property type="entry name" value="UDP/ADP-SUGAR PYROPHOSPHATASE"/>
    <property type="match status" value="1"/>
</dbReference>
<dbReference type="InterPro" id="IPR015797">
    <property type="entry name" value="NUDIX_hydrolase-like_dom_sf"/>
</dbReference>
<dbReference type="PRINTS" id="PR00502">
    <property type="entry name" value="NUDIXFAMILY"/>
</dbReference>
<dbReference type="GO" id="GO:0019693">
    <property type="term" value="P:ribose phosphate metabolic process"/>
    <property type="evidence" value="ECO:0007669"/>
    <property type="project" value="TreeGrafter"/>
</dbReference>
<dbReference type="EMBL" id="FTOC01000001">
    <property type="protein sequence ID" value="SIS37012.1"/>
    <property type="molecule type" value="Genomic_DNA"/>
</dbReference>
<proteinExistence type="inferred from homology"/>
<comment type="cofactor">
    <cofactor evidence="1">
        <name>Mg(2+)</name>
        <dbReference type="ChEBI" id="CHEBI:18420"/>
    </cofactor>
</comment>
<organism evidence="5 6">
    <name type="scientific">Salimicrobium flavidum</name>
    <dbReference type="NCBI Taxonomy" id="570947"/>
    <lineage>
        <taxon>Bacteria</taxon>
        <taxon>Bacillati</taxon>
        <taxon>Bacillota</taxon>
        <taxon>Bacilli</taxon>
        <taxon>Bacillales</taxon>
        <taxon>Bacillaceae</taxon>
        <taxon>Salimicrobium</taxon>
    </lineage>
</organism>
<evidence type="ECO:0000313" key="6">
    <source>
        <dbReference type="Proteomes" id="UP000187608"/>
    </source>
</evidence>
<dbReference type="InterPro" id="IPR000086">
    <property type="entry name" value="NUDIX_hydrolase_dom"/>
</dbReference>
<comment type="similarity">
    <text evidence="3">Belongs to the Nudix hydrolase family.</text>
</comment>
<dbReference type="PROSITE" id="PS51462">
    <property type="entry name" value="NUDIX"/>
    <property type="match status" value="1"/>
</dbReference>
<reference evidence="6" key="1">
    <citation type="submission" date="2017-01" db="EMBL/GenBank/DDBJ databases">
        <authorList>
            <person name="Varghese N."/>
            <person name="Submissions S."/>
        </authorList>
    </citation>
    <scope>NUCLEOTIDE SEQUENCE [LARGE SCALE GENOMIC DNA]</scope>
    <source>
        <strain evidence="6">DSM 23127</strain>
    </source>
</reference>
<dbReference type="SUPFAM" id="SSF55811">
    <property type="entry name" value="Nudix"/>
    <property type="match status" value="1"/>
</dbReference>
<evidence type="ECO:0000259" key="4">
    <source>
        <dbReference type="PROSITE" id="PS51462"/>
    </source>
</evidence>
<dbReference type="GO" id="GO:0016462">
    <property type="term" value="F:pyrophosphatase activity"/>
    <property type="evidence" value="ECO:0007669"/>
    <property type="project" value="UniProtKB-ARBA"/>
</dbReference>
<dbReference type="InterPro" id="IPR020084">
    <property type="entry name" value="NUDIX_hydrolase_CS"/>
</dbReference>
<dbReference type="PROSITE" id="PS00893">
    <property type="entry name" value="NUDIX_BOX"/>
    <property type="match status" value="1"/>
</dbReference>
<protein>
    <submittedName>
        <fullName evidence="5">ADP-ribose pyrophosphatase</fullName>
    </submittedName>
</protein>
<keyword evidence="6" id="KW-1185">Reference proteome</keyword>
<dbReference type="Gene3D" id="3.90.79.10">
    <property type="entry name" value="Nucleoside Triphosphate Pyrophosphohydrolase"/>
    <property type="match status" value="1"/>
</dbReference>
<dbReference type="FunFam" id="3.90.79.10:FF:000024">
    <property type="entry name" value="ADP-ribose pyrophosphatase"/>
    <property type="match status" value="1"/>
</dbReference>
<evidence type="ECO:0000256" key="2">
    <source>
        <dbReference type="ARBA" id="ARBA00022801"/>
    </source>
</evidence>
<dbReference type="Pfam" id="PF00293">
    <property type="entry name" value="NUDIX"/>
    <property type="match status" value="1"/>
</dbReference>
<evidence type="ECO:0000256" key="3">
    <source>
        <dbReference type="RuleBase" id="RU003476"/>
    </source>
</evidence>
<dbReference type="InterPro" id="IPR020476">
    <property type="entry name" value="Nudix_hydrolase"/>
</dbReference>